<dbReference type="PANTHER" id="PTHR30160:SF21">
    <property type="entry name" value="LIPOPOLYSACCHARIDE CORE HEPTOSYLTRANSFERASE OPSX"/>
    <property type="match status" value="1"/>
</dbReference>
<accession>E8KIU5</accession>
<evidence type="ECO:0000313" key="3">
    <source>
        <dbReference type="EMBL" id="EFX91186.1"/>
    </source>
</evidence>
<dbReference type="Pfam" id="PF01075">
    <property type="entry name" value="Glyco_transf_9"/>
    <property type="match status" value="1"/>
</dbReference>
<dbReference type="CDD" id="cd03789">
    <property type="entry name" value="GT9_LPS_heptosyltransferase"/>
    <property type="match status" value="1"/>
</dbReference>
<proteinExistence type="predicted"/>
<dbReference type="InterPro" id="IPR051199">
    <property type="entry name" value="LPS_LOS_Heptosyltrfase"/>
</dbReference>
<organism evidence="3 4">
    <name type="scientific">Actinobacillus ureae ATCC 25976</name>
    <dbReference type="NCBI Taxonomy" id="887324"/>
    <lineage>
        <taxon>Bacteria</taxon>
        <taxon>Pseudomonadati</taxon>
        <taxon>Pseudomonadota</taxon>
        <taxon>Gammaproteobacteria</taxon>
        <taxon>Pasteurellales</taxon>
        <taxon>Pasteurellaceae</taxon>
        <taxon>Actinobacillus</taxon>
    </lineage>
</organism>
<dbReference type="EMBL" id="AEVG01000119">
    <property type="protein sequence ID" value="EFX91186.1"/>
    <property type="molecule type" value="Genomic_DNA"/>
</dbReference>
<keyword evidence="4" id="KW-1185">Reference proteome</keyword>
<keyword evidence="1" id="KW-0328">Glycosyltransferase</keyword>
<dbReference type="HOGENOM" id="CLU_1911262_0_0_6"/>
<evidence type="ECO:0000256" key="2">
    <source>
        <dbReference type="ARBA" id="ARBA00022679"/>
    </source>
</evidence>
<sequence>MILAGSPSAYEMETANKIQQLAPNCINITGKTSLKQLVALIKQVDLVISPDTGAAHIATTQSTPVIGLYAIHNPRRTAPYNDQHNVVSAYAQAVLDYYGKPWNKLPWATKAKSKSGERLMERISVDDVKKKIVETLAVKL</sequence>
<dbReference type="SUPFAM" id="SSF53756">
    <property type="entry name" value="UDP-Glycosyltransferase/glycogen phosphorylase"/>
    <property type="match status" value="1"/>
</dbReference>
<dbReference type="Proteomes" id="UP000005467">
    <property type="component" value="Unassembled WGS sequence"/>
</dbReference>
<dbReference type="GO" id="GO:0009244">
    <property type="term" value="P:lipopolysaccharide core region biosynthetic process"/>
    <property type="evidence" value="ECO:0007669"/>
    <property type="project" value="TreeGrafter"/>
</dbReference>
<reference evidence="3 4" key="1">
    <citation type="submission" date="2011-01" db="EMBL/GenBank/DDBJ databases">
        <authorList>
            <person name="Muzny D."/>
            <person name="Qin X."/>
            <person name="Deng J."/>
            <person name="Jiang H."/>
            <person name="Liu Y."/>
            <person name="Qu J."/>
            <person name="Song X.-Z."/>
            <person name="Zhang L."/>
            <person name="Thornton R."/>
            <person name="Coyle M."/>
            <person name="Francisco L."/>
            <person name="Jackson L."/>
            <person name="Javaid M."/>
            <person name="Korchina V."/>
            <person name="Kovar C."/>
            <person name="Mata R."/>
            <person name="Mathew T."/>
            <person name="Ngo R."/>
            <person name="Nguyen L."/>
            <person name="Nguyen N."/>
            <person name="Okwuonu G."/>
            <person name="Ongeri F."/>
            <person name="Pham C."/>
            <person name="Simmons D."/>
            <person name="Wilczek-Boney K."/>
            <person name="Hale W."/>
            <person name="Jakkamsetti A."/>
            <person name="Pham P."/>
            <person name="Ruth R."/>
            <person name="San Lucas F."/>
            <person name="Warren J."/>
            <person name="Zhang J."/>
            <person name="Zhao Z."/>
            <person name="Zhou C."/>
            <person name="Zhu D."/>
            <person name="Lee S."/>
            <person name="Bess C."/>
            <person name="Blankenburg K."/>
            <person name="Forbes L."/>
            <person name="Fu Q."/>
            <person name="Gubbala S."/>
            <person name="Hirani K."/>
            <person name="Jayaseelan J.C."/>
            <person name="Lara F."/>
            <person name="Munidasa M."/>
            <person name="Palculict T."/>
            <person name="Patil S."/>
            <person name="Pu L.-L."/>
            <person name="Saada N."/>
            <person name="Tang L."/>
            <person name="Weissenberger G."/>
            <person name="Zhu Y."/>
            <person name="Hemphill L."/>
            <person name="Shang Y."/>
            <person name="Youmans B."/>
            <person name="Ayvaz T."/>
            <person name="Ross M."/>
            <person name="Santibanez J."/>
            <person name="Aqrawi P."/>
            <person name="Gross S."/>
            <person name="Joshi V."/>
            <person name="Fowler G."/>
            <person name="Nazareth L."/>
            <person name="Reid J."/>
            <person name="Worley K."/>
            <person name="Petrosino J."/>
            <person name="Highlander S."/>
            <person name="Gibbs R."/>
        </authorList>
    </citation>
    <scope>NUCLEOTIDE SEQUENCE [LARGE SCALE GENOMIC DNA]</scope>
    <source>
        <strain evidence="3 4">ATCC 25976</strain>
    </source>
</reference>
<gene>
    <name evidence="3" type="ORF">HMPREF0027_1762</name>
</gene>
<evidence type="ECO:0000313" key="4">
    <source>
        <dbReference type="Proteomes" id="UP000005467"/>
    </source>
</evidence>
<dbReference type="AlphaFoldDB" id="E8KIU5"/>
<keyword evidence="2" id="KW-0808">Transferase</keyword>
<evidence type="ECO:0008006" key="5">
    <source>
        <dbReference type="Google" id="ProtNLM"/>
    </source>
</evidence>
<dbReference type="GO" id="GO:0008713">
    <property type="term" value="F:ADP-heptose-lipopolysaccharide heptosyltransferase activity"/>
    <property type="evidence" value="ECO:0007669"/>
    <property type="project" value="TreeGrafter"/>
</dbReference>
<evidence type="ECO:0000256" key="1">
    <source>
        <dbReference type="ARBA" id="ARBA00022676"/>
    </source>
</evidence>
<name>E8KIU5_9PAST</name>
<comment type="caution">
    <text evidence="3">The sequence shown here is derived from an EMBL/GenBank/DDBJ whole genome shotgun (WGS) entry which is preliminary data.</text>
</comment>
<dbReference type="GO" id="GO:0005829">
    <property type="term" value="C:cytosol"/>
    <property type="evidence" value="ECO:0007669"/>
    <property type="project" value="TreeGrafter"/>
</dbReference>
<dbReference type="Gene3D" id="3.40.50.2000">
    <property type="entry name" value="Glycogen Phosphorylase B"/>
    <property type="match status" value="1"/>
</dbReference>
<dbReference type="InterPro" id="IPR002201">
    <property type="entry name" value="Glyco_trans_9"/>
</dbReference>
<protein>
    <recommendedName>
        <fullName evidence="5">Heptosyltransferase</fullName>
    </recommendedName>
</protein>
<dbReference type="PANTHER" id="PTHR30160">
    <property type="entry name" value="TETRAACYLDISACCHARIDE 4'-KINASE-RELATED"/>
    <property type="match status" value="1"/>
</dbReference>